<evidence type="ECO:0000256" key="6">
    <source>
        <dbReference type="SAM" id="Phobius"/>
    </source>
</evidence>
<evidence type="ECO:0000259" key="7">
    <source>
        <dbReference type="PROSITE" id="PS50850"/>
    </source>
</evidence>
<proteinExistence type="predicted"/>
<feature type="transmembrane region" description="Helical" evidence="6">
    <location>
        <begin position="201"/>
        <end position="222"/>
    </location>
</feature>
<feature type="transmembrane region" description="Helical" evidence="6">
    <location>
        <begin position="267"/>
        <end position="289"/>
    </location>
</feature>
<dbReference type="InterPro" id="IPR050189">
    <property type="entry name" value="MFS_Efflux_Transporters"/>
</dbReference>
<feature type="transmembrane region" description="Helical" evidence="6">
    <location>
        <begin position="295"/>
        <end position="314"/>
    </location>
</feature>
<comment type="caution">
    <text evidence="8">The sequence shown here is derived from an EMBL/GenBank/DDBJ whole genome shotgun (WGS) entry which is preliminary data.</text>
</comment>
<organism evidence="8 9">
    <name type="scientific">Rhodoferax ferrireducens</name>
    <dbReference type="NCBI Taxonomy" id="192843"/>
    <lineage>
        <taxon>Bacteria</taxon>
        <taxon>Pseudomonadati</taxon>
        <taxon>Pseudomonadota</taxon>
        <taxon>Betaproteobacteria</taxon>
        <taxon>Burkholderiales</taxon>
        <taxon>Comamonadaceae</taxon>
        <taxon>Rhodoferax</taxon>
    </lineage>
</organism>
<evidence type="ECO:0000256" key="4">
    <source>
        <dbReference type="ARBA" id="ARBA00022989"/>
    </source>
</evidence>
<feature type="transmembrane region" description="Helical" evidence="6">
    <location>
        <begin position="353"/>
        <end position="376"/>
    </location>
</feature>
<evidence type="ECO:0000256" key="1">
    <source>
        <dbReference type="ARBA" id="ARBA00004651"/>
    </source>
</evidence>
<keyword evidence="3 6" id="KW-0812">Transmembrane</keyword>
<feature type="domain" description="Major facilitator superfamily (MFS) profile" evidence="7">
    <location>
        <begin position="4"/>
        <end position="379"/>
    </location>
</feature>
<keyword evidence="9" id="KW-1185">Reference proteome</keyword>
<dbReference type="Proteomes" id="UP001180487">
    <property type="component" value="Unassembled WGS sequence"/>
</dbReference>
<reference evidence="8 9" key="1">
    <citation type="submission" date="2023-07" db="EMBL/GenBank/DDBJ databases">
        <title>Sorghum-associated microbial communities from plants grown in Nebraska, USA.</title>
        <authorList>
            <person name="Schachtman D."/>
        </authorList>
    </citation>
    <scope>NUCLEOTIDE SEQUENCE [LARGE SCALE GENOMIC DNA]</scope>
    <source>
        <strain evidence="8 9">BE313</strain>
    </source>
</reference>
<name>A0ABU2C7V0_9BURK</name>
<feature type="transmembrane region" description="Helical" evidence="6">
    <location>
        <begin position="326"/>
        <end position="347"/>
    </location>
</feature>
<dbReference type="RefSeq" id="WP_310373084.1">
    <property type="nucleotide sequence ID" value="NZ_JAVDXT010000002.1"/>
</dbReference>
<evidence type="ECO:0000256" key="5">
    <source>
        <dbReference type="ARBA" id="ARBA00023136"/>
    </source>
</evidence>
<dbReference type="InterPro" id="IPR020846">
    <property type="entry name" value="MFS_dom"/>
</dbReference>
<evidence type="ECO:0000313" key="9">
    <source>
        <dbReference type="Proteomes" id="UP001180487"/>
    </source>
</evidence>
<dbReference type="Pfam" id="PF07690">
    <property type="entry name" value="MFS_1"/>
    <property type="match status" value="1"/>
</dbReference>
<feature type="transmembrane region" description="Helical" evidence="6">
    <location>
        <begin position="160"/>
        <end position="180"/>
    </location>
</feature>
<dbReference type="Gene3D" id="1.20.1250.20">
    <property type="entry name" value="MFS general substrate transporter like domains"/>
    <property type="match status" value="2"/>
</dbReference>
<keyword evidence="5 6" id="KW-0472">Membrane</keyword>
<gene>
    <name evidence="8" type="ORF">J2X19_002091</name>
</gene>
<feature type="transmembrane region" description="Helical" evidence="6">
    <location>
        <begin position="128"/>
        <end position="148"/>
    </location>
</feature>
<evidence type="ECO:0000256" key="3">
    <source>
        <dbReference type="ARBA" id="ARBA00022692"/>
    </source>
</evidence>
<feature type="transmembrane region" description="Helical" evidence="6">
    <location>
        <begin position="70"/>
        <end position="89"/>
    </location>
</feature>
<accession>A0ABU2C7V0</accession>
<sequence length="394" mass="40473">MNLPLLALAIAAFGIGTTEFVIMGLLPEVAGDLGVSIPSAGMLVSAYALGVAVGGPILAVATARLPRKTTLAWLMALFVLGNVGCALAPDYGWLMVARVLTSFCHAAFFGIGAVVATSVVEPHKRAQAMSLMFAGLTLANVLGVPLGTLLGQQAGWRSTFWVVAVIGVLAMLAVLRWVPALRQNLSGSVLGEFRVLKVKQVWLALGTSALASAALFTVFTYITPILRDVTGVAPQNVSGVLLLCGVGLTIGNLVGGRLADWKLMPSLMGIFAAVATVLVVFSFTSAWLWPAVITLMLWGMASFATGAPLQVRVVSQAGTAPGLASTLNIGAFNLGNAAGAWLGGAAIDIGWSLQALPLVAAGVAVLALGVTAYSAWLERRGPQLRGAVLGCETG</sequence>
<dbReference type="PANTHER" id="PTHR43124">
    <property type="entry name" value="PURINE EFFLUX PUMP PBUE"/>
    <property type="match status" value="1"/>
</dbReference>
<dbReference type="SUPFAM" id="SSF103473">
    <property type="entry name" value="MFS general substrate transporter"/>
    <property type="match status" value="1"/>
</dbReference>
<feature type="transmembrane region" description="Helical" evidence="6">
    <location>
        <begin position="237"/>
        <end position="255"/>
    </location>
</feature>
<dbReference type="InterPro" id="IPR036259">
    <property type="entry name" value="MFS_trans_sf"/>
</dbReference>
<dbReference type="PROSITE" id="PS50850">
    <property type="entry name" value="MFS"/>
    <property type="match status" value="1"/>
</dbReference>
<protein>
    <submittedName>
        <fullName evidence="8">DHA1 family inner membrane transport protein</fullName>
    </submittedName>
</protein>
<feature type="transmembrane region" description="Helical" evidence="6">
    <location>
        <begin position="42"/>
        <end position="63"/>
    </location>
</feature>
<feature type="transmembrane region" description="Helical" evidence="6">
    <location>
        <begin position="95"/>
        <end position="116"/>
    </location>
</feature>
<evidence type="ECO:0000256" key="2">
    <source>
        <dbReference type="ARBA" id="ARBA00022475"/>
    </source>
</evidence>
<dbReference type="EMBL" id="JAVDXT010000002">
    <property type="protein sequence ID" value="MDR7377412.1"/>
    <property type="molecule type" value="Genomic_DNA"/>
</dbReference>
<evidence type="ECO:0000313" key="8">
    <source>
        <dbReference type="EMBL" id="MDR7377412.1"/>
    </source>
</evidence>
<dbReference type="CDD" id="cd17324">
    <property type="entry name" value="MFS_NepI_like"/>
    <property type="match status" value="1"/>
</dbReference>
<dbReference type="InterPro" id="IPR011701">
    <property type="entry name" value="MFS"/>
</dbReference>
<comment type="subcellular location">
    <subcellularLocation>
        <location evidence="1">Cell membrane</location>
        <topology evidence="1">Multi-pass membrane protein</topology>
    </subcellularLocation>
</comment>
<keyword evidence="2" id="KW-1003">Cell membrane</keyword>
<keyword evidence="4 6" id="KW-1133">Transmembrane helix</keyword>
<dbReference type="PANTHER" id="PTHR43124:SF8">
    <property type="entry name" value="INNER MEMBRANE TRANSPORT PROTEIN YDHP"/>
    <property type="match status" value="1"/>
</dbReference>